<keyword evidence="3" id="KW-1185">Reference proteome</keyword>
<dbReference type="AlphaFoldDB" id="I1YGH3"/>
<dbReference type="Pfam" id="PF09356">
    <property type="entry name" value="Phage_BR0599"/>
    <property type="match status" value="1"/>
</dbReference>
<proteinExistence type="predicted"/>
<protein>
    <recommendedName>
        <fullName evidence="1">Bacteriophage phiJL001 Gp84 C-terminal domain-containing protein</fullName>
    </recommendedName>
</protein>
<reference evidence="2 3" key="1">
    <citation type="journal article" date="2012" name="J. Bacteriol.">
        <title>Complete genome sequences of Methylophaga sp. strain JAM1 and Methylophaga sp. strain JAM7.</title>
        <authorList>
            <person name="Villeneuve C."/>
            <person name="Martineau C."/>
            <person name="Mauffrey F."/>
            <person name="Villemur R."/>
        </authorList>
    </citation>
    <scope>NUCLEOTIDE SEQUENCE [LARGE SCALE GENOMIC DNA]</scope>
    <source>
        <strain evidence="2 3">JAM7</strain>
    </source>
</reference>
<dbReference type="eggNOG" id="COG5449">
    <property type="taxonomic scope" value="Bacteria"/>
</dbReference>
<dbReference type="PATRIC" id="fig|754477.3.peg.836"/>
<dbReference type="RefSeq" id="WP_014703437.1">
    <property type="nucleotide sequence ID" value="NC_017856.1"/>
</dbReference>
<evidence type="ECO:0000259" key="1">
    <source>
        <dbReference type="Pfam" id="PF09356"/>
    </source>
</evidence>
<dbReference type="Proteomes" id="UP000009145">
    <property type="component" value="Chromosome"/>
</dbReference>
<accession>I1YGH3</accession>
<dbReference type="STRING" id="754477.Q7C_847"/>
<dbReference type="InterPro" id="IPR018964">
    <property type="entry name" value="Phage_phiJL001_Gp84_C"/>
</dbReference>
<dbReference type="OrthoDB" id="6872689at2"/>
<gene>
    <name evidence="2" type="ordered locus">Q7C_847</name>
</gene>
<evidence type="ECO:0000313" key="2">
    <source>
        <dbReference type="EMBL" id="AFJ02016.1"/>
    </source>
</evidence>
<sequence>MTFNAYETSRHSGTPAEHLEIVYGDNPVDAVRMTTADYNVTINGKEYTSGMIKRDSISDDSNPYDGEQLKISLNRENPFADIYLSHEFANVITVTLYQSHLDDPDTQPVIVWSGRLAGVEWEYPMMILLSERMDLYMNGYALTMRYQIGQCVHTVYHGLCGLIKSEWEVGGDVTDITDKTVIEITEAGGYGDGYFTGGILSFAGINRYILQHVGNQVWLNRPIKSLIPVSAVKLYPGCNRLPQTCLNKFNNIDNYLAFDWTPAKDGYDGNSIF</sequence>
<organism evidence="2 3">
    <name type="scientific">Methylophaga frappieri (strain ATCC BAA-2434 / DSM 25690 / JAM7)</name>
    <dbReference type="NCBI Taxonomy" id="754477"/>
    <lineage>
        <taxon>Bacteria</taxon>
        <taxon>Pseudomonadati</taxon>
        <taxon>Pseudomonadota</taxon>
        <taxon>Gammaproteobacteria</taxon>
        <taxon>Thiotrichales</taxon>
        <taxon>Piscirickettsiaceae</taxon>
        <taxon>Methylophaga</taxon>
    </lineage>
</organism>
<dbReference type="KEGG" id="mec:Q7C_847"/>
<dbReference type="HOGENOM" id="CLU_082042_0_0_6"/>
<name>I1YGH3_METFJ</name>
<dbReference type="EMBL" id="CP003380">
    <property type="protein sequence ID" value="AFJ02016.1"/>
    <property type="molecule type" value="Genomic_DNA"/>
</dbReference>
<evidence type="ECO:0000313" key="3">
    <source>
        <dbReference type="Proteomes" id="UP000009145"/>
    </source>
</evidence>
<feature type="domain" description="Bacteriophage phiJL001 Gp84 C-terminal" evidence="1">
    <location>
        <begin position="193"/>
        <end position="265"/>
    </location>
</feature>